<name>A0A837DF81_9PSEU</name>
<organism evidence="2 3">
    <name type="scientific">Saccharomonospora viridis</name>
    <dbReference type="NCBI Taxonomy" id="1852"/>
    <lineage>
        <taxon>Bacteria</taxon>
        <taxon>Bacillati</taxon>
        <taxon>Actinomycetota</taxon>
        <taxon>Actinomycetes</taxon>
        <taxon>Pseudonocardiales</taxon>
        <taxon>Pseudonocardiaceae</taxon>
        <taxon>Saccharomonospora</taxon>
    </lineage>
</organism>
<evidence type="ECO:0000256" key="1">
    <source>
        <dbReference type="SAM" id="MobiDB-lite"/>
    </source>
</evidence>
<gene>
    <name evidence="2" type="ORF">MINT15_02530</name>
</gene>
<dbReference type="AlphaFoldDB" id="A0A837DF81"/>
<evidence type="ECO:0000313" key="3">
    <source>
        <dbReference type="Proteomes" id="UP000030848"/>
    </source>
</evidence>
<accession>A0A837DF81</accession>
<evidence type="ECO:0000313" key="2">
    <source>
        <dbReference type="EMBL" id="KHF45952.1"/>
    </source>
</evidence>
<dbReference type="EMBL" id="JRZE01000001">
    <property type="protein sequence ID" value="KHF45952.1"/>
    <property type="molecule type" value="Genomic_DNA"/>
</dbReference>
<proteinExistence type="predicted"/>
<reference evidence="2 3" key="1">
    <citation type="submission" date="2014-10" db="EMBL/GenBank/DDBJ databases">
        <title>Genome sequence of Micropolyspora internatus JCM3315.</title>
        <authorList>
            <person name="Shin S.-K."/>
            <person name="Yi H."/>
        </authorList>
    </citation>
    <scope>NUCLEOTIDE SEQUENCE [LARGE SCALE GENOMIC DNA]</scope>
    <source>
        <strain evidence="2 3">JCM 3315</strain>
    </source>
</reference>
<sequence length="42" mass="4508">MLTMADPTSDTGPAKHPSLDRSGVSRHPAHPMPRFAPSIRPS</sequence>
<comment type="caution">
    <text evidence="2">The sequence shown here is derived from an EMBL/GenBank/DDBJ whole genome shotgun (WGS) entry which is preliminary data.</text>
</comment>
<feature type="region of interest" description="Disordered" evidence="1">
    <location>
        <begin position="1"/>
        <end position="42"/>
    </location>
</feature>
<protein>
    <submittedName>
        <fullName evidence="2">Uncharacterized protein</fullName>
    </submittedName>
</protein>
<dbReference type="Proteomes" id="UP000030848">
    <property type="component" value="Unassembled WGS sequence"/>
</dbReference>
<feature type="compositionally biased region" description="Polar residues" evidence="1">
    <location>
        <begin position="1"/>
        <end position="11"/>
    </location>
</feature>